<protein>
    <submittedName>
        <fullName evidence="3">Ribonuclease III</fullName>
    </submittedName>
</protein>
<dbReference type="Proteomes" id="UP000009235">
    <property type="component" value="Chromosome"/>
</dbReference>
<dbReference type="Gene3D" id="3.30.420.10">
    <property type="entry name" value="Ribonuclease H-like superfamily/Ribonuclease H"/>
    <property type="match status" value="1"/>
</dbReference>
<evidence type="ECO:0000259" key="2">
    <source>
        <dbReference type="PROSITE" id="PS50967"/>
    </source>
</evidence>
<feature type="region of interest" description="Disordered" evidence="1">
    <location>
        <begin position="308"/>
        <end position="333"/>
    </location>
</feature>
<dbReference type="KEGG" id="asd:AS9A_1777"/>
<dbReference type="GO" id="GO:0008408">
    <property type="term" value="F:3'-5' exonuclease activity"/>
    <property type="evidence" value="ECO:0007669"/>
    <property type="project" value="InterPro"/>
</dbReference>
<dbReference type="OrthoDB" id="144122at2"/>
<dbReference type="SUPFAM" id="SSF47819">
    <property type="entry name" value="HRDC-like"/>
    <property type="match status" value="1"/>
</dbReference>
<proteinExistence type="predicted"/>
<dbReference type="InterPro" id="IPR051086">
    <property type="entry name" value="RNase_D-like"/>
</dbReference>
<dbReference type="eggNOG" id="COG0349">
    <property type="taxonomic scope" value="Bacteria"/>
</dbReference>
<evidence type="ECO:0000256" key="1">
    <source>
        <dbReference type="SAM" id="MobiDB-lite"/>
    </source>
</evidence>
<evidence type="ECO:0000313" key="4">
    <source>
        <dbReference type="Proteomes" id="UP000009235"/>
    </source>
</evidence>
<dbReference type="AlphaFoldDB" id="F6ELH6"/>
<keyword evidence="4" id="KW-1185">Reference proteome</keyword>
<dbReference type="EMBL" id="CP002786">
    <property type="protein sequence ID" value="AEF40226.1"/>
    <property type="molecule type" value="Genomic_DNA"/>
</dbReference>
<dbReference type="SMART" id="SM00341">
    <property type="entry name" value="HRDC"/>
    <property type="match status" value="1"/>
</dbReference>
<evidence type="ECO:0000313" key="3">
    <source>
        <dbReference type="EMBL" id="AEF40226.1"/>
    </source>
</evidence>
<gene>
    <name evidence="3" type="ordered locus">AS9A_1777</name>
</gene>
<name>F6ELH6_HOYSD</name>
<sequence length="417" mass="45167">MSEVRSGGDGSEPVPLLAPREGLPPLIEHANALAVAARAIEAGTGPLAVDAERASAYRYSARAYLIQLRRAGSGTFLIDPIPLRGSFEPLAAVINPLEWVLHAADQDLPGLAELGLTPTALFDTELASRLAGLERVGLAAISESLLGFSLAKGHGAADWSSRPLPTSWLNYAALDVEILLDLREALDRELTYQGKREWATEEFEFVRTRPALAPSPERWRRTANIHTIRDKRGLATARELWFTRDMIAEQEDIAPKRILPDAAIVAAAVRRPRTAADLRAVPGFGGPRQRRRAHRWLDAIERARTLPGSELPPLRAPTDHTARGAARPRPGTDAANRLSAVRKELTVVSDAVSVPVENLLAPDLVRRLCASPPEPATSDSLMQALKEGEARPWQIALAVQPLARALSAPGSAYEKDA</sequence>
<dbReference type="PANTHER" id="PTHR47649">
    <property type="entry name" value="RIBONUCLEASE D"/>
    <property type="match status" value="1"/>
</dbReference>
<organism evidence="3 4">
    <name type="scientific">Hoyosella subflava (strain DSM 45089 / JCM 17490 / NBRC 109087 / DQS3-9A1)</name>
    <name type="common">Amycolicicoccus subflavus</name>
    <dbReference type="NCBI Taxonomy" id="443218"/>
    <lineage>
        <taxon>Bacteria</taxon>
        <taxon>Bacillati</taxon>
        <taxon>Actinomycetota</taxon>
        <taxon>Actinomycetes</taxon>
        <taxon>Mycobacteriales</taxon>
        <taxon>Hoyosellaceae</taxon>
        <taxon>Hoyosella</taxon>
    </lineage>
</organism>
<dbReference type="CDD" id="cd06142">
    <property type="entry name" value="RNaseD_exo"/>
    <property type="match status" value="1"/>
</dbReference>
<dbReference type="InterPro" id="IPR010997">
    <property type="entry name" value="HRDC-like_sf"/>
</dbReference>
<dbReference type="Pfam" id="PF18305">
    <property type="entry name" value="DNA_pol_A_exoN"/>
    <property type="match status" value="1"/>
</dbReference>
<dbReference type="RefSeq" id="WP_013806575.1">
    <property type="nucleotide sequence ID" value="NC_015564.1"/>
</dbReference>
<dbReference type="InterPro" id="IPR036397">
    <property type="entry name" value="RNaseH_sf"/>
</dbReference>
<dbReference type="PANTHER" id="PTHR47649:SF1">
    <property type="entry name" value="RIBONUCLEASE D"/>
    <property type="match status" value="1"/>
</dbReference>
<feature type="domain" description="HRDC" evidence="2">
    <location>
        <begin position="230"/>
        <end position="310"/>
    </location>
</feature>
<dbReference type="InterPro" id="IPR012337">
    <property type="entry name" value="RNaseH-like_sf"/>
</dbReference>
<dbReference type="PROSITE" id="PS50967">
    <property type="entry name" value="HRDC"/>
    <property type="match status" value="1"/>
</dbReference>
<dbReference type="GO" id="GO:0006139">
    <property type="term" value="P:nucleobase-containing compound metabolic process"/>
    <property type="evidence" value="ECO:0007669"/>
    <property type="project" value="InterPro"/>
</dbReference>
<dbReference type="STRING" id="443218.AS9A_1777"/>
<dbReference type="SUPFAM" id="SSF53098">
    <property type="entry name" value="Ribonuclease H-like"/>
    <property type="match status" value="1"/>
</dbReference>
<reference evidence="3 4" key="1">
    <citation type="journal article" date="2011" name="J. Bacteriol.">
        <title>Complete genome sequence of Amycolicicoccus subflavus DQS3-9A1T, an actinomycete isolated from crude oil-polluted soil.</title>
        <authorList>
            <person name="Cai M."/>
            <person name="Chen W.M."/>
            <person name="Nie Y."/>
            <person name="Chi C.Q."/>
            <person name="Wang Y.N."/>
            <person name="Tang Y.Q."/>
            <person name="Li G.Y."/>
            <person name="Wu X.L."/>
        </authorList>
    </citation>
    <scope>NUCLEOTIDE SEQUENCE [LARGE SCALE GENOMIC DNA]</scope>
    <source>
        <strain evidence="4">DSM 45089 / DQS3-9A1</strain>
    </source>
</reference>
<dbReference type="InterPro" id="IPR041605">
    <property type="entry name" value="Exo_C"/>
</dbReference>
<dbReference type="InterPro" id="IPR002121">
    <property type="entry name" value="HRDC_dom"/>
</dbReference>
<dbReference type="Gene3D" id="1.10.150.80">
    <property type="entry name" value="HRDC domain"/>
    <property type="match status" value="2"/>
</dbReference>
<dbReference type="HOGENOM" id="CLU_042387_3_0_11"/>
<dbReference type="SMART" id="SM00474">
    <property type="entry name" value="35EXOc"/>
    <property type="match status" value="1"/>
</dbReference>
<dbReference type="GO" id="GO:0000166">
    <property type="term" value="F:nucleotide binding"/>
    <property type="evidence" value="ECO:0007669"/>
    <property type="project" value="InterPro"/>
</dbReference>
<dbReference type="GO" id="GO:0003676">
    <property type="term" value="F:nucleic acid binding"/>
    <property type="evidence" value="ECO:0007669"/>
    <property type="project" value="InterPro"/>
</dbReference>
<dbReference type="InterPro" id="IPR044876">
    <property type="entry name" value="HRDC_dom_sf"/>
</dbReference>
<dbReference type="InterPro" id="IPR002562">
    <property type="entry name" value="3'-5'_exonuclease_dom"/>
</dbReference>
<dbReference type="Pfam" id="PF01612">
    <property type="entry name" value="DNA_pol_A_exo1"/>
    <property type="match status" value="1"/>
</dbReference>
<dbReference type="Pfam" id="PF00570">
    <property type="entry name" value="HRDC"/>
    <property type="match status" value="1"/>
</dbReference>
<accession>F6ELH6</accession>